<feature type="transmembrane region" description="Helical" evidence="7">
    <location>
        <begin position="337"/>
        <end position="363"/>
    </location>
</feature>
<dbReference type="Proteomes" id="UP000249547">
    <property type="component" value="Unassembled WGS sequence"/>
</dbReference>
<evidence type="ECO:0000256" key="6">
    <source>
        <dbReference type="ARBA" id="ARBA00023136"/>
    </source>
</evidence>
<feature type="domain" description="ABC transmembrane type-1" evidence="8">
    <location>
        <begin position="145"/>
        <end position="360"/>
    </location>
</feature>
<dbReference type="Pfam" id="PF00528">
    <property type="entry name" value="BPD_transp_1"/>
    <property type="match status" value="1"/>
</dbReference>
<dbReference type="InterPro" id="IPR000515">
    <property type="entry name" value="MetI-like"/>
</dbReference>
<evidence type="ECO:0000256" key="7">
    <source>
        <dbReference type="RuleBase" id="RU363032"/>
    </source>
</evidence>
<sequence>MSLATPVAGDFFINQIKNPLLKFVLRKLLYGVLVLLGVVMVIFFLFNVLPGDPAKLTLGQRADVASLENVRKELHLDQPLPVQFLLYLNDLSPVAVHEKDFIATNLHAIQLFSVGEQSAFVIKTPYLRRSYQGKKDVWEILMEALPGTLVLALAAMIFATVVGIGLGILSAVKQNTWMDTSAVFASVVGISAPSFFTGIVLAYLFGYVLTGYTGLHMTGSLFDIDPFHGRILNLKNLILPAITLGIRPLAIIVQLTRGAMLDVLTQDYIRTAQAKGLKRNVVLFRHALRNALNPVITAITGWFAELLAGAFFVEYIFGWKGIGKVTVDALEKFDFPVVMGAVLVTAAVFVLINMLADIIYSIIDPRIAIK</sequence>
<keyword evidence="2 7" id="KW-0813">Transport</keyword>
<dbReference type="PANTHER" id="PTHR43163:SF2">
    <property type="entry name" value="ABC TRANSPORTER PERMEASE PROTEIN"/>
    <property type="match status" value="1"/>
</dbReference>
<name>A0A327QSB4_9BACT</name>
<comment type="subcellular location">
    <subcellularLocation>
        <location evidence="1 7">Cell membrane</location>
        <topology evidence="1 7">Multi-pass membrane protein</topology>
    </subcellularLocation>
</comment>
<feature type="transmembrane region" description="Helical" evidence="7">
    <location>
        <begin position="28"/>
        <end position="49"/>
    </location>
</feature>
<dbReference type="AlphaFoldDB" id="A0A327QSB4"/>
<comment type="caution">
    <text evidence="9">The sequence shown here is derived from an EMBL/GenBank/DDBJ whole genome shotgun (WGS) entry which is preliminary data.</text>
</comment>
<keyword evidence="5 7" id="KW-1133">Transmembrane helix</keyword>
<dbReference type="InterPro" id="IPR035906">
    <property type="entry name" value="MetI-like_sf"/>
</dbReference>
<gene>
    <name evidence="9" type="ORF">LX64_01912</name>
</gene>
<dbReference type="PANTHER" id="PTHR43163">
    <property type="entry name" value="DIPEPTIDE TRANSPORT SYSTEM PERMEASE PROTEIN DPPB-RELATED"/>
    <property type="match status" value="1"/>
</dbReference>
<evidence type="ECO:0000256" key="5">
    <source>
        <dbReference type="ARBA" id="ARBA00022989"/>
    </source>
</evidence>
<dbReference type="CDD" id="cd06261">
    <property type="entry name" value="TM_PBP2"/>
    <property type="match status" value="1"/>
</dbReference>
<dbReference type="Gene3D" id="1.10.3720.10">
    <property type="entry name" value="MetI-like"/>
    <property type="match status" value="1"/>
</dbReference>
<reference evidence="9 10" key="1">
    <citation type="submission" date="2018-06" db="EMBL/GenBank/DDBJ databases">
        <title>Genomic Encyclopedia of Archaeal and Bacterial Type Strains, Phase II (KMG-II): from individual species to whole genera.</title>
        <authorList>
            <person name="Goeker M."/>
        </authorList>
    </citation>
    <scope>NUCLEOTIDE SEQUENCE [LARGE SCALE GENOMIC DNA]</scope>
    <source>
        <strain evidence="9 10">DSM 23857</strain>
    </source>
</reference>
<keyword evidence="4 7" id="KW-0812">Transmembrane</keyword>
<proteinExistence type="inferred from homology"/>
<evidence type="ECO:0000313" key="10">
    <source>
        <dbReference type="Proteomes" id="UP000249547"/>
    </source>
</evidence>
<evidence type="ECO:0000259" key="8">
    <source>
        <dbReference type="PROSITE" id="PS50928"/>
    </source>
</evidence>
<feature type="transmembrane region" description="Helical" evidence="7">
    <location>
        <begin position="184"/>
        <end position="209"/>
    </location>
</feature>
<keyword evidence="3" id="KW-1003">Cell membrane</keyword>
<organism evidence="9 10">
    <name type="scientific">Chitinophaga skermanii</name>
    <dbReference type="NCBI Taxonomy" id="331697"/>
    <lineage>
        <taxon>Bacteria</taxon>
        <taxon>Pseudomonadati</taxon>
        <taxon>Bacteroidota</taxon>
        <taxon>Chitinophagia</taxon>
        <taxon>Chitinophagales</taxon>
        <taxon>Chitinophagaceae</taxon>
        <taxon>Chitinophaga</taxon>
    </lineage>
</organism>
<dbReference type="PROSITE" id="PS50928">
    <property type="entry name" value="ABC_TM1"/>
    <property type="match status" value="1"/>
</dbReference>
<evidence type="ECO:0000256" key="4">
    <source>
        <dbReference type="ARBA" id="ARBA00022692"/>
    </source>
</evidence>
<accession>A0A327QSB4</accession>
<feature type="transmembrane region" description="Helical" evidence="7">
    <location>
        <begin position="149"/>
        <end position="172"/>
    </location>
</feature>
<evidence type="ECO:0000256" key="3">
    <source>
        <dbReference type="ARBA" id="ARBA00022475"/>
    </source>
</evidence>
<dbReference type="SUPFAM" id="SSF161098">
    <property type="entry name" value="MetI-like"/>
    <property type="match status" value="1"/>
</dbReference>
<comment type="similarity">
    <text evidence="7">Belongs to the binding-protein-dependent transport system permease family.</text>
</comment>
<evidence type="ECO:0000256" key="1">
    <source>
        <dbReference type="ARBA" id="ARBA00004651"/>
    </source>
</evidence>
<evidence type="ECO:0000256" key="2">
    <source>
        <dbReference type="ARBA" id="ARBA00022448"/>
    </source>
</evidence>
<dbReference type="GO" id="GO:0055085">
    <property type="term" value="P:transmembrane transport"/>
    <property type="evidence" value="ECO:0007669"/>
    <property type="project" value="InterPro"/>
</dbReference>
<keyword evidence="6 7" id="KW-0472">Membrane</keyword>
<dbReference type="GO" id="GO:0005886">
    <property type="term" value="C:plasma membrane"/>
    <property type="evidence" value="ECO:0007669"/>
    <property type="project" value="UniProtKB-SubCell"/>
</dbReference>
<feature type="transmembrane region" description="Helical" evidence="7">
    <location>
        <begin position="295"/>
        <end position="317"/>
    </location>
</feature>
<dbReference type="Pfam" id="PF19300">
    <property type="entry name" value="BPD_transp_1_N"/>
    <property type="match status" value="1"/>
</dbReference>
<protein>
    <submittedName>
        <fullName evidence="9">Peptide/nickel transport system permease protein</fullName>
    </submittedName>
</protein>
<dbReference type="EMBL" id="QLLL01000003">
    <property type="protein sequence ID" value="RAJ06785.1"/>
    <property type="molecule type" value="Genomic_DNA"/>
</dbReference>
<dbReference type="InterPro" id="IPR045621">
    <property type="entry name" value="BPD_transp_1_N"/>
</dbReference>
<keyword evidence="10" id="KW-1185">Reference proteome</keyword>
<evidence type="ECO:0000313" key="9">
    <source>
        <dbReference type="EMBL" id="RAJ06785.1"/>
    </source>
</evidence>